<sequence>MTLVVTHTHGHDVSVRAGDAELARYVYAPFPQRWEAPKPYVHPLRTLSGDVVTIFRPHDHRWHKGLQLTATDVSGTNIWGGHTYVRGEGYQVQDNLGAMRPTGPVAVHDGRAEVTVEHGLEWVDSDDVPLATERRVLRFHGVDLDGGWYALDLTTQIAGARGAPLVLESPNIRGMTGSGYSGLWWRGPRSFTDGALVTPDGVVPEDELRGRSVADVPWVAYVGRHDDVDRSSTLVFTTAPENKADAAHWFTRTGDFAGVNPSWAFHEPLVVPAGETMHRRYRVIVATGEHPPAVIEQRLAAVAW</sequence>
<dbReference type="Pfam" id="PF14100">
    <property type="entry name" value="DUF6807"/>
    <property type="match status" value="1"/>
</dbReference>
<accession>A0A418KPF9</accession>
<dbReference type="Proteomes" id="UP000284057">
    <property type="component" value="Unassembled WGS sequence"/>
</dbReference>
<evidence type="ECO:0000313" key="1">
    <source>
        <dbReference type="EMBL" id="RIQ21463.1"/>
    </source>
</evidence>
<comment type="caution">
    <text evidence="1">The sequence shown here is derived from an EMBL/GenBank/DDBJ whole genome shotgun (WGS) entry which is preliminary data.</text>
</comment>
<keyword evidence="2" id="KW-1185">Reference proteome</keyword>
<organism evidence="1 2">
    <name type="scientific">Jiangella rhizosphaerae</name>
    <dbReference type="NCBI Taxonomy" id="2293569"/>
    <lineage>
        <taxon>Bacteria</taxon>
        <taxon>Bacillati</taxon>
        <taxon>Actinomycetota</taxon>
        <taxon>Actinomycetes</taxon>
        <taxon>Jiangellales</taxon>
        <taxon>Jiangellaceae</taxon>
        <taxon>Jiangella</taxon>
    </lineage>
</organism>
<dbReference type="OrthoDB" id="242375at2"/>
<protein>
    <submittedName>
        <fullName evidence="1">Oxidoreductase</fullName>
    </submittedName>
</protein>
<proteinExistence type="predicted"/>
<evidence type="ECO:0000313" key="2">
    <source>
        <dbReference type="Proteomes" id="UP000284057"/>
    </source>
</evidence>
<dbReference type="AlphaFoldDB" id="A0A418KPF9"/>
<dbReference type="RefSeq" id="WP_119660688.1">
    <property type="nucleotide sequence ID" value="NZ_QUAL01000149.1"/>
</dbReference>
<gene>
    <name evidence="1" type="ORF">DY240_15130</name>
</gene>
<name>A0A418KPF9_9ACTN</name>
<dbReference type="EMBL" id="QUAL01000149">
    <property type="protein sequence ID" value="RIQ21463.1"/>
    <property type="molecule type" value="Genomic_DNA"/>
</dbReference>
<dbReference type="InterPro" id="IPR029475">
    <property type="entry name" value="DUF6807"/>
</dbReference>
<reference evidence="1 2" key="1">
    <citation type="submission" date="2018-09" db="EMBL/GenBank/DDBJ databases">
        <title>Isolation, diversity and antifungal activity of actinobacteria from wheat.</title>
        <authorList>
            <person name="Han C."/>
        </authorList>
    </citation>
    <scope>NUCLEOTIDE SEQUENCE [LARGE SCALE GENOMIC DNA]</scope>
    <source>
        <strain evidence="1 2">NEAU-YY265</strain>
    </source>
</reference>